<dbReference type="GO" id="GO:0004691">
    <property type="term" value="F:cAMP-dependent protein kinase activity"/>
    <property type="evidence" value="ECO:0007669"/>
    <property type="project" value="TreeGrafter"/>
</dbReference>
<keyword evidence="8" id="KW-0547">Nucleotide-binding</keyword>
<evidence type="ECO:0000256" key="2">
    <source>
        <dbReference type="ARBA" id="ARBA00001946"/>
    </source>
</evidence>
<keyword evidence="12" id="KW-0460">Magnesium</keyword>
<feature type="region of interest" description="Disordered" evidence="18">
    <location>
        <begin position="1"/>
        <end position="27"/>
    </location>
</feature>
<dbReference type="CDD" id="cd00143">
    <property type="entry name" value="PP2Cc"/>
    <property type="match status" value="1"/>
</dbReference>
<evidence type="ECO:0000259" key="21">
    <source>
        <dbReference type="PROSITE" id="PS51746"/>
    </source>
</evidence>
<dbReference type="Gene3D" id="3.30.200.20">
    <property type="entry name" value="Phosphorylase Kinase, domain 1"/>
    <property type="match status" value="1"/>
</dbReference>
<dbReference type="SMART" id="SM00332">
    <property type="entry name" value="PP2Cc"/>
    <property type="match status" value="1"/>
</dbReference>
<evidence type="ECO:0000256" key="9">
    <source>
        <dbReference type="ARBA" id="ARBA00022777"/>
    </source>
</evidence>
<comment type="catalytic activity">
    <reaction evidence="16">
        <text>O-phospho-L-threonyl-[protein] + H2O = L-threonyl-[protein] + phosphate</text>
        <dbReference type="Rhea" id="RHEA:47004"/>
        <dbReference type="Rhea" id="RHEA-COMP:11060"/>
        <dbReference type="Rhea" id="RHEA-COMP:11605"/>
        <dbReference type="ChEBI" id="CHEBI:15377"/>
        <dbReference type="ChEBI" id="CHEBI:30013"/>
        <dbReference type="ChEBI" id="CHEBI:43474"/>
        <dbReference type="ChEBI" id="CHEBI:61977"/>
        <dbReference type="EC" id="3.1.3.16"/>
    </reaction>
</comment>
<evidence type="ECO:0000313" key="23">
    <source>
        <dbReference type="Proteomes" id="UP000639772"/>
    </source>
</evidence>
<evidence type="ECO:0000259" key="19">
    <source>
        <dbReference type="PROSITE" id="PS50011"/>
    </source>
</evidence>
<dbReference type="InterPro" id="IPR000595">
    <property type="entry name" value="cNMP-bd_dom"/>
</dbReference>
<keyword evidence="7" id="KW-0479">Metal-binding</keyword>
<dbReference type="Pfam" id="PF00481">
    <property type="entry name" value="PP2C"/>
    <property type="match status" value="1"/>
</dbReference>
<dbReference type="GO" id="GO:0005952">
    <property type="term" value="C:cAMP-dependent protein kinase complex"/>
    <property type="evidence" value="ECO:0007669"/>
    <property type="project" value="TreeGrafter"/>
</dbReference>
<evidence type="ECO:0000256" key="16">
    <source>
        <dbReference type="ARBA" id="ARBA00048336"/>
    </source>
</evidence>
<comment type="catalytic activity">
    <reaction evidence="15">
        <text>O-phospho-L-seryl-[protein] + H2O = L-seryl-[protein] + phosphate</text>
        <dbReference type="Rhea" id="RHEA:20629"/>
        <dbReference type="Rhea" id="RHEA-COMP:9863"/>
        <dbReference type="Rhea" id="RHEA-COMP:11604"/>
        <dbReference type="ChEBI" id="CHEBI:15377"/>
        <dbReference type="ChEBI" id="CHEBI:29999"/>
        <dbReference type="ChEBI" id="CHEBI:43474"/>
        <dbReference type="ChEBI" id="CHEBI:83421"/>
        <dbReference type="EC" id="3.1.3.16"/>
    </reaction>
</comment>
<dbReference type="Pfam" id="PF00027">
    <property type="entry name" value="cNMP_binding"/>
    <property type="match status" value="2"/>
</dbReference>
<dbReference type="CDD" id="cd00038">
    <property type="entry name" value="CAP_ED"/>
    <property type="match status" value="2"/>
</dbReference>
<keyword evidence="5" id="KW-0723">Serine/threonine-protein kinase</keyword>
<dbReference type="SUPFAM" id="SSF81606">
    <property type="entry name" value="PP2C-like"/>
    <property type="match status" value="1"/>
</dbReference>
<evidence type="ECO:0000256" key="11">
    <source>
        <dbReference type="ARBA" id="ARBA00022840"/>
    </source>
</evidence>
<reference evidence="22 23" key="1">
    <citation type="journal article" date="2020" name="Nat. Food">
        <title>A phased Vanilla planifolia genome enables genetic improvement of flavour and production.</title>
        <authorList>
            <person name="Hasing T."/>
            <person name="Tang H."/>
            <person name="Brym M."/>
            <person name="Khazi F."/>
            <person name="Huang T."/>
            <person name="Chambers A.H."/>
        </authorList>
    </citation>
    <scope>NUCLEOTIDE SEQUENCE [LARGE SCALE GENOMIC DNA]</scope>
    <source>
        <tissue evidence="22">Leaf</tissue>
    </source>
</reference>
<dbReference type="InterPro" id="IPR014710">
    <property type="entry name" value="RmlC-like_jellyroll"/>
</dbReference>
<dbReference type="PROSITE" id="PS51746">
    <property type="entry name" value="PPM_2"/>
    <property type="match status" value="1"/>
</dbReference>
<evidence type="ECO:0000256" key="7">
    <source>
        <dbReference type="ARBA" id="ARBA00022723"/>
    </source>
</evidence>
<organism evidence="22 23">
    <name type="scientific">Vanilla planifolia</name>
    <name type="common">Vanilla</name>
    <dbReference type="NCBI Taxonomy" id="51239"/>
    <lineage>
        <taxon>Eukaryota</taxon>
        <taxon>Viridiplantae</taxon>
        <taxon>Streptophyta</taxon>
        <taxon>Embryophyta</taxon>
        <taxon>Tracheophyta</taxon>
        <taxon>Spermatophyta</taxon>
        <taxon>Magnoliopsida</taxon>
        <taxon>Liliopsida</taxon>
        <taxon>Asparagales</taxon>
        <taxon>Orchidaceae</taxon>
        <taxon>Vanilloideae</taxon>
        <taxon>Vanilleae</taxon>
        <taxon>Vanilla</taxon>
    </lineage>
</organism>
<dbReference type="PROSITE" id="PS50042">
    <property type="entry name" value="CNMP_BINDING_3"/>
    <property type="match status" value="2"/>
</dbReference>
<dbReference type="InterPro" id="IPR001932">
    <property type="entry name" value="PPM-type_phosphatase-like_dom"/>
</dbReference>
<dbReference type="OrthoDB" id="10264738at2759"/>
<dbReference type="AlphaFoldDB" id="A0A835RKS8"/>
<accession>A0A835RKS8</accession>
<keyword evidence="14" id="KW-0464">Manganese</keyword>
<dbReference type="InterPro" id="IPR000222">
    <property type="entry name" value="PP2C_BS"/>
</dbReference>
<dbReference type="Gene3D" id="3.60.40.10">
    <property type="entry name" value="PPM-type phosphatase domain"/>
    <property type="match status" value="1"/>
</dbReference>
<dbReference type="PANTHER" id="PTHR24353">
    <property type="entry name" value="CYCLIC NUCLEOTIDE-DEPENDENT PROTEIN KINASE"/>
    <property type="match status" value="1"/>
</dbReference>
<dbReference type="SUPFAM" id="SSF56112">
    <property type="entry name" value="Protein kinase-like (PK-like)"/>
    <property type="match status" value="1"/>
</dbReference>
<dbReference type="Pfam" id="PF00069">
    <property type="entry name" value="Pkinase"/>
    <property type="match status" value="1"/>
</dbReference>
<proteinExistence type="inferred from homology"/>
<evidence type="ECO:0000256" key="12">
    <source>
        <dbReference type="ARBA" id="ARBA00022842"/>
    </source>
</evidence>
<dbReference type="Gene3D" id="2.60.120.10">
    <property type="entry name" value="Jelly Rolls"/>
    <property type="match status" value="2"/>
</dbReference>
<comment type="caution">
    <text evidence="22">The sequence shown here is derived from an EMBL/GenBank/DDBJ whole genome shotgun (WGS) entry which is preliminary data.</text>
</comment>
<dbReference type="GO" id="GO:0046872">
    <property type="term" value="F:metal ion binding"/>
    <property type="evidence" value="ECO:0007669"/>
    <property type="project" value="UniProtKB-KW"/>
</dbReference>
<evidence type="ECO:0000313" key="22">
    <source>
        <dbReference type="EMBL" id="KAG0493956.1"/>
    </source>
</evidence>
<dbReference type="InterPro" id="IPR000719">
    <property type="entry name" value="Prot_kinase_dom"/>
</dbReference>
<keyword evidence="9" id="KW-0418">Kinase</keyword>
<evidence type="ECO:0000256" key="1">
    <source>
        <dbReference type="ARBA" id="ARBA00001936"/>
    </source>
</evidence>
<evidence type="ECO:0000256" key="4">
    <source>
        <dbReference type="ARBA" id="ARBA00013081"/>
    </source>
</evidence>
<dbReference type="GO" id="GO:0005524">
    <property type="term" value="F:ATP binding"/>
    <property type="evidence" value="ECO:0007669"/>
    <property type="project" value="UniProtKB-KW"/>
</dbReference>
<feature type="domain" description="Cyclic nucleotide-binding" evidence="20">
    <location>
        <begin position="602"/>
        <end position="726"/>
    </location>
</feature>
<dbReference type="InterPro" id="IPR036457">
    <property type="entry name" value="PPM-type-like_dom_sf"/>
</dbReference>
<dbReference type="FunFam" id="3.60.40.10:FF:000007">
    <property type="entry name" value="Phosphatase 2C and cyclic nucleotide-binding/kinase domain-containing protein"/>
    <property type="match status" value="1"/>
</dbReference>
<evidence type="ECO:0000256" key="15">
    <source>
        <dbReference type="ARBA" id="ARBA00047761"/>
    </source>
</evidence>
<evidence type="ECO:0000259" key="20">
    <source>
        <dbReference type="PROSITE" id="PS50042"/>
    </source>
</evidence>
<dbReference type="Gene3D" id="1.10.510.10">
    <property type="entry name" value="Transferase(Phosphotransferase) domain 1"/>
    <property type="match status" value="1"/>
</dbReference>
<comment type="similarity">
    <text evidence="3 17">Belongs to the PP2C family.</text>
</comment>
<dbReference type="InterPro" id="IPR011009">
    <property type="entry name" value="Kinase-like_dom_sf"/>
</dbReference>
<evidence type="ECO:0000256" key="5">
    <source>
        <dbReference type="ARBA" id="ARBA00022527"/>
    </source>
</evidence>
<name>A0A835RKS8_VANPL</name>
<gene>
    <name evidence="22" type="ORF">HPP92_004950</name>
</gene>
<dbReference type="PROSITE" id="PS01032">
    <property type="entry name" value="PPM_1"/>
    <property type="match status" value="1"/>
</dbReference>
<evidence type="ECO:0000256" key="6">
    <source>
        <dbReference type="ARBA" id="ARBA00022679"/>
    </source>
</evidence>
<sequence length="1071" mass="117863">MGCLQSKGCIGSVSSSPTQEHKVKGSLEGAKVGSVDCPASADGAGGGDGDQLHELGNDRLSDVLINQFSRVSSQFLPSDGSKTVMVPLGNYELRYSFLSQRGFYPEALDKPNQDNFCIHTPFGTSFDDHFFGVFDGHGEFGAQCSQFVKRRLCENLLKKNRFNVDPIEAIHAAFLTTNSQLHSDILDDSMSGTTAITILIRGRTIYVANAGDSRAIIAEKREKDILAVDLSVDQTPFRSDELERVKHCGAKVLTLDQLEGLKDPDVQCWGKEEDDDGDPPRLWVQNGMYPGTAFTRSIGDSIAESIGVIASPEIYSLNLTPNHPFFVIASDGVFEFLSSQSVVDIVAKYDDPHDACAAVVAESYRLWLQYETRTDDITIIVVHVNGLNQTADVENAYDGPLKSLPQVVEATGSESPFAITLNSKTNRFRHGLSRTQLKAIENSLDSAHTWVPPYASYRKTWEEEAHIERVLRDHFLFRRLTDSQNHVLLDCMQRMEVKPGDLVVEQGGEGECFYVVGNGEFEVVAAQEEGMEVVTKVLHRYTAENLSSFGELAFMYNKPLQASVRAVTPGTLWALRREDFRAILLSEFSNISSLKLLRSIEPFSRLTILQLSRISECLVEVSFSDGQKIIDKGESLSGLYVIRKGHVRLTFYIDTLSPGACCQFSCYLDKRTENQESHEHVVELTDGNHFGEWTLMGESVTSLSAVSVGDSLCSIITKEKFDSAVGSAPNHIKLQDSLGSSRDSVLCSDAITCKTITSSDLDWKMSIYATDCSEIGNVHLKGTDTMGCLKRFSRRKIKELGKKAQVLKEKELLLSLGGSIGVPLVICTFADQFYVGILFNCCLACPLSTVLSTPLDEYSAKFCAASLVVVLQELHKNSVLHRGICADVVMLDQTGHLQLVDFRFSKKLIDERTFTICGVANSLAPEIVLGKGHGFAADWWALGVLTYFMLQAEMPFGLGAENEAETSAKITSGSLTLPQNFSIEASDFITKLLDANEITRLGSEGADSVKAHSWFNGINWTGVADGTLPVPREIGSRLEAFLQSRAVEVVEPALPTQEPCELSSPEWLEDW</sequence>
<dbReference type="Proteomes" id="UP000639772">
    <property type="component" value="Unassembled WGS sequence"/>
</dbReference>
<dbReference type="FunFam" id="2.60.120.10:FF:000048">
    <property type="entry name" value="Protein phosphatase 2C and cyclic nucleotide-binding/kinase domain-containing protein"/>
    <property type="match status" value="1"/>
</dbReference>
<evidence type="ECO:0000256" key="3">
    <source>
        <dbReference type="ARBA" id="ARBA00006702"/>
    </source>
</evidence>
<dbReference type="GO" id="GO:0004722">
    <property type="term" value="F:protein serine/threonine phosphatase activity"/>
    <property type="evidence" value="ECO:0007669"/>
    <property type="project" value="UniProtKB-EC"/>
</dbReference>
<comment type="cofactor">
    <cofactor evidence="1">
        <name>Mn(2+)</name>
        <dbReference type="ChEBI" id="CHEBI:29035"/>
    </cofactor>
</comment>
<feature type="domain" description="PPM-type phosphatase" evidence="21">
    <location>
        <begin position="94"/>
        <end position="384"/>
    </location>
</feature>
<keyword evidence="6" id="KW-0808">Transferase</keyword>
<keyword evidence="11" id="KW-0067">ATP-binding</keyword>
<keyword evidence="13 17" id="KW-0904">Protein phosphatase</keyword>
<evidence type="ECO:0000256" key="13">
    <source>
        <dbReference type="ARBA" id="ARBA00022912"/>
    </source>
</evidence>
<protein>
    <recommendedName>
        <fullName evidence="4">protein-serine/threonine phosphatase</fullName>
        <ecNumber evidence="4">3.1.3.16</ecNumber>
    </recommendedName>
</protein>
<dbReference type="EMBL" id="JADCNM010000002">
    <property type="protein sequence ID" value="KAG0493956.1"/>
    <property type="molecule type" value="Genomic_DNA"/>
</dbReference>
<evidence type="ECO:0000256" key="14">
    <source>
        <dbReference type="ARBA" id="ARBA00023211"/>
    </source>
</evidence>
<evidence type="ECO:0000256" key="17">
    <source>
        <dbReference type="RuleBase" id="RU003465"/>
    </source>
</evidence>
<evidence type="ECO:0000256" key="18">
    <source>
        <dbReference type="SAM" id="MobiDB-lite"/>
    </source>
</evidence>
<comment type="cofactor">
    <cofactor evidence="2">
        <name>Mg(2+)</name>
        <dbReference type="ChEBI" id="CHEBI:18420"/>
    </cofactor>
</comment>
<dbReference type="PROSITE" id="PS50011">
    <property type="entry name" value="PROTEIN_KINASE_DOM"/>
    <property type="match status" value="1"/>
</dbReference>
<evidence type="ECO:0000256" key="8">
    <source>
        <dbReference type="ARBA" id="ARBA00022741"/>
    </source>
</evidence>
<dbReference type="SMART" id="SM00100">
    <property type="entry name" value="cNMP"/>
    <property type="match status" value="2"/>
</dbReference>
<dbReference type="EC" id="3.1.3.16" evidence="4"/>
<dbReference type="InterPro" id="IPR018490">
    <property type="entry name" value="cNMP-bd_dom_sf"/>
</dbReference>
<feature type="domain" description="Cyclic nucleotide-binding" evidence="20">
    <location>
        <begin position="476"/>
        <end position="584"/>
    </location>
</feature>
<dbReference type="SMART" id="SM00220">
    <property type="entry name" value="S_TKc"/>
    <property type="match status" value="1"/>
</dbReference>
<evidence type="ECO:0000256" key="10">
    <source>
        <dbReference type="ARBA" id="ARBA00022801"/>
    </source>
</evidence>
<dbReference type="SUPFAM" id="SSF51206">
    <property type="entry name" value="cAMP-binding domain-like"/>
    <property type="match status" value="2"/>
</dbReference>
<feature type="domain" description="Protein kinase" evidence="19">
    <location>
        <begin position="764"/>
        <end position="1015"/>
    </location>
</feature>
<dbReference type="PANTHER" id="PTHR24353:SF127">
    <property type="entry name" value="PROTEIN PHOSPHATASE 2C AND CYCLIC NUCLEOTIDE-BINDING_KINASE DOMAIN-CONTAINING PROTEIN"/>
    <property type="match status" value="1"/>
</dbReference>
<keyword evidence="10 17" id="KW-0378">Hydrolase</keyword>